<dbReference type="PROSITE" id="PS50994">
    <property type="entry name" value="INTEGRASE"/>
    <property type="match status" value="1"/>
</dbReference>
<proteinExistence type="predicted"/>
<dbReference type="GO" id="GO:0015074">
    <property type="term" value="P:DNA integration"/>
    <property type="evidence" value="ECO:0007669"/>
    <property type="project" value="InterPro"/>
</dbReference>
<evidence type="ECO:0000313" key="2">
    <source>
        <dbReference type="EMBL" id="KAG7370061.1"/>
    </source>
</evidence>
<keyword evidence="2" id="KW-0808">Transferase</keyword>
<dbReference type="InterPro" id="IPR001584">
    <property type="entry name" value="Integrase_cat-core"/>
</dbReference>
<sequence length="1110" mass="126294">MSTVWTDPETAEDYLLVMDKSLWFGRLLKHSLVNPYQLREYGHSVYDNPYNDDLFSIETDKTFIPFDPTGTIVFPRTGKKTSTCHYPNGRHLGPTDSGNASMGKHALRFGKSDTVLGDISATYNEQAMTHQLIGAVNIACADRRDVGAVMSNDRHSKITAEDLARTWNIGLETAKDTMKATIQRGVRTSTRPMNKRVRVDHPDLHVRRIPGTWYCDTVLARVKTLLGNICANVFNNGRFTKVVPMKSRKEAGLSFQEFVNDVGAPELLVTDGASEFTGNGTEFKKHVRRMRVKHWITKQGRSNQNHAAEREIGYISQRWQLRMVKRNVPKRLRDFGFVHEAELVSRMARGKNRRTGYEEVTGQTPEIGEYLDFGFYDTVRWWDRPGKPDSTDDPRRLGKWLGVLHNVRSDMCYWLVTETGKIVSKTSVERVTQEDLRNPDKNKSIKVFEDALTERFADEDFDVNQNDFIPGDLFLEDIDVSDGNTGVEYGEAPPDEDYGDMLFDPRPDDDELEDNFDNYIGVELIMDVGRNNEHHGRVVKRARDNDGRPIVRKHENATFDSREYYVKLTDGTREKYSANVIAENMLAQIDDEGRSYAIMKEITDHRKDATAIPISDGVIRSKSGNERLKTTTWGWQLLVEWKDGGSDWIDLKDIKASNPLEVAEYVVANRLVEEPAFKWWVPHVLRKHNQIISKVESKYWKQTPKFGIRLPHSVEEALRIDEETGTNFWGDAINKEMSKAKIAWKAKDGATLDDVRAGKVPDMVGFQEIGLAFLIADLNGLDLLACDLANAYLNTPCAEKIWFEGGTECGEDKGRVCVLVRALYGLKSARFSWRSALAATLRELGFEETRADPNVWIRPDTKDDGTKYYEMLFVYVNDVLALSKWPRDIIDSINEVYKVKQGSDKKPDRYLGGDVMEVEVEGGRRIWATSPRTYVKNSIRVVEDLLKEDGQGYVLKRNCKSPLPLGYKPELDISPELGPQLLSRFQQLIGILRWAIELGRIDINHERQNTVESASFGSEFVALRIAKELIVALRYKLRMFDIPIDGPALVFCDNRGVVKNASVPESALQRKHNAINYHAVREAVAAGIMLVVEHHREKLTESVLTPRAWG</sequence>
<evidence type="ECO:0000313" key="3">
    <source>
        <dbReference type="Proteomes" id="UP000693970"/>
    </source>
</evidence>
<feature type="domain" description="Integrase catalytic" evidence="1">
    <location>
        <begin position="206"/>
        <end position="373"/>
    </location>
</feature>
<keyword evidence="2" id="KW-0695">RNA-directed DNA polymerase</keyword>
<dbReference type="Proteomes" id="UP000693970">
    <property type="component" value="Unassembled WGS sequence"/>
</dbReference>
<dbReference type="CDD" id="cd09272">
    <property type="entry name" value="RNase_HI_RT_Ty1"/>
    <property type="match status" value="1"/>
</dbReference>
<reference evidence="2" key="1">
    <citation type="journal article" date="2021" name="Sci. Rep.">
        <title>Diploid genomic architecture of Nitzschia inconspicua, an elite biomass production diatom.</title>
        <authorList>
            <person name="Oliver A."/>
            <person name="Podell S."/>
            <person name="Pinowska A."/>
            <person name="Traller J.C."/>
            <person name="Smith S.R."/>
            <person name="McClure R."/>
            <person name="Beliaev A."/>
            <person name="Bohutskyi P."/>
            <person name="Hill E.A."/>
            <person name="Rabines A."/>
            <person name="Zheng H."/>
            <person name="Allen L.Z."/>
            <person name="Kuo A."/>
            <person name="Grigoriev I.V."/>
            <person name="Allen A.E."/>
            <person name="Hazlebeck D."/>
            <person name="Allen E.E."/>
        </authorList>
    </citation>
    <scope>NUCLEOTIDE SEQUENCE</scope>
    <source>
        <strain evidence="2">Hildebrandi</strain>
    </source>
</reference>
<gene>
    <name evidence="2" type="ORF">IV203_027807</name>
</gene>
<dbReference type="AlphaFoldDB" id="A0A9K3Q466"/>
<reference evidence="2" key="2">
    <citation type="submission" date="2021-04" db="EMBL/GenBank/DDBJ databases">
        <authorList>
            <person name="Podell S."/>
        </authorList>
    </citation>
    <scope>NUCLEOTIDE SEQUENCE</scope>
    <source>
        <strain evidence="2">Hildebrandi</strain>
    </source>
</reference>
<dbReference type="Pfam" id="PF07727">
    <property type="entry name" value="RVT_2"/>
    <property type="match status" value="1"/>
</dbReference>
<dbReference type="OrthoDB" id="43215at2759"/>
<organism evidence="2 3">
    <name type="scientific">Nitzschia inconspicua</name>
    <dbReference type="NCBI Taxonomy" id="303405"/>
    <lineage>
        <taxon>Eukaryota</taxon>
        <taxon>Sar</taxon>
        <taxon>Stramenopiles</taxon>
        <taxon>Ochrophyta</taxon>
        <taxon>Bacillariophyta</taxon>
        <taxon>Bacillariophyceae</taxon>
        <taxon>Bacillariophycidae</taxon>
        <taxon>Bacillariales</taxon>
        <taxon>Bacillariaceae</taxon>
        <taxon>Nitzschia</taxon>
    </lineage>
</organism>
<dbReference type="EMBL" id="JAGRRH010000005">
    <property type="protein sequence ID" value="KAG7370061.1"/>
    <property type="molecule type" value="Genomic_DNA"/>
</dbReference>
<keyword evidence="2" id="KW-0548">Nucleotidyltransferase</keyword>
<protein>
    <submittedName>
        <fullName evidence="2">Reverse transcriptase RNA-dependent DNA polymerase</fullName>
    </submittedName>
</protein>
<accession>A0A9K3Q466</accession>
<dbReference type="GO" id="GO:0003964">
    <property type="term" value="F:RNA-directed DNA polymerase activity"/>
    <property type="evidence" value="ECO:0007669"/>
    <property type="project" value="UniProtKB-KW"/>
</dbReference>
<evidence type="ECO:0000259" key="1">
    <source>
        <dbReference type="PROSITE" id="PS50994"/>
    </source>
</evidence>
<comment type="caution">
    <text evidence="2">The sequence shown here is derived from an EMBL/GenBank/DDBJ whole genome shotgun (WGS) entry which is preliminary data.</text>
</comment>
<keyword evidence="3" id="KW-1185">Reference proteome</keyword>
<dbReference type="InterPro" id="IPR013103">
    <property type="entry name" value="RVT_2"/>
</dbReference>
<name>A0A9K3Q466_9STRA</name>